<dbReference type="InParanoid" id="K0IHP5"/>
<dbReference type="GeneID" id="13796565"/>
<evidence type="ECO:0000313" key="1">
    <source>
        <dbReference type="EMBL" id="AFU57337.1"/>
    </source>
</evidence>
<organism evidence="1 2">
    <name type="scientific">Nitrososphaera gargensis (strain Ga9.2)</name>
    <dbReference type="NCBI Taxonomy" id="1237085"/>
    <lineage>
        <taxon>Archaea</taxon>
        <taxon>Nitrososphaerota</taxon>
        <taxon>Nitrososphaeria</taxon>
        <taxon>Nitrososphaerales</taxon>
        <taxon>Nitrososphaeraceae</taxon>
        <taxon>Nitrososphaera</taxon>
    </lineage>
</organism>
<dbReference type="Proteomes" id="UP000008037">
    <property type="component" value="Chromosome"/>
</dbReference>
<reference evidence="1 2" key="1">
    <citation type="journal article" date="2012" name="Environ. Microbiol.">
        <title>The genome of the ammonia-oxidizing Candidatus Nitrososphaera gargensis: insights into metabolic versatility and environmental adaptations.</title>
        <authorList>
            <person name="Spang A."/>
            <person name="Poehlein A."/>
            <person name="Offre P."/>
            <person name="Zumbragel S."/>
            <person name="Haider S."/>
            <person name="Rychlik N."/>
            <person name="Nowka B."/>
            <person name="Schmeisser C."/>
            <person name="Lebedeva E.V."/>
            <person name="Rattei T."/>
            <person name="Bohm C."/>
            <person name="Schmid M."/>
            <person name="Galushko A."/>
            <person name="Hatzenpichler R."/>
            <person name="Weinmaier T."/>
            <person name="Daniel R."/>
            <person name="Schleper C."/>
            <person name="Spieck E."/>
            <person name="Streit W."/>
            <person name="Wagner M."/>
        </authorList>
    </citation>
    <scope>NUCLEOTIDE SEQUENCE [LARGE SCALE GENOMIC DNA]</scope>
    <source>
        <strain evidence="2">Ga9.2</strain>
    </source>
</reference>
<dbReference type="EMBL" id="CP002408">
    <property type="protein sequence ID" value="AFU57337.1"/>
    <property type="molecule type" value="Genomic_DNA"/>
</dbReference>
<proteinExistence type="predicted"/>
<dbReference type="STRING" id="1237085.Ngar_c03890"/>
<sequence>MVEKIIEKREQFVKEQPEFFRTMISTIQAEIDKTVDEKLKAKFRRQLLAFQKLQARFERNRPKLMADTELMKRELNSLK</sequence>
<dbReference type="BioCyc" id="CNIT1237085:G1324-389-MONOMER"/>
<protein>
    <submittedName>
        <fullName evidence="1">Uncharacterized protein</fullName>
    </submittedName>
</protein>
<dbReference type="KEGG" id="nga:Ngar_c03890"/>
<gene>
    <name evidence="1" type="ordered locus">Ngar_c03890</name>
</gene>
<evidence type="ECO:0000313" key="2">
    <source>
        <dbReference type="Proteomes" id="UP000008037"/>
    </source>
</evidence>
<dbReference type="HOGENOM" id="CLU_2597855_0_0_2"/>
<keyword evidence="2" id="KW-1185">Reference proteome</keyword>
<accession>K0IHP5</accession>
<dbReference type="RefSeq" id="WP_015017884.1">
    <property type="nucleotide sequence ID" value="NC_018719.1"/>
</dbReference>
<name>K0IHP5_NITGG</name>
<dbReference type="AlphaFoldDB" id="K0IHP5"/>